<dbReference type="PANTHER" id="PTHR43300">
    <property type="entry name" value="ACETYLTRANSFERASE"/>
    <property type="match status" value="1"/>
</dbReference>
<dbReference type="CDD" id="cd03360">
    <property type="entry name" value="LbH_AT_putative"/>
    <property type="match status" value="1"/>
</dbReference>
<evidence type="ECO:0000256" key="3">
    <source>
        <dbReference type="PIRSR" id="PIRSR620019-1"/>
    </source>
</evidence>
<dbReference type="InterPro" id="IPR011004">
    <property type="entry name" value="Trimer_LpxA-like_sf"/>
</dbReference>
<dbReference type="PANTHER" id="PTHR43300:SF7">
    <property type="entry name" value="UDP-N-ACETYLBACILLOSAMINE N-ACETYLTRANSFERASE"/>
    <property type="match status" value="1"/>
</dbReference>
<sequence length="214" mass="21786">MDSEGLVVVGCGGFGREVLDVVDGIEAQDGVHRLIGFVDDHPSEASRAALARRGARLLGDTAWLAASDAPVRYVIGISSGAVKRAIDERLTAAGKQAATLVHPAATVGFDVHLGDGTVVCAGARIEGGVETGRHTHINMNSTIAHDATLEDHVTVNPQVAVSGGVHVCTEALLGTHSTVLQNLKVGRGAVVGAAACVTKDVPAGVVATGVPARW</sequence>
<evidence type="ECO:0000313" key="5">
    <source>
        <dbReference type="EMBL" id="MBB2987377.1"/>
    </source>
</evidence>
<dbReference type="RefSeq" id="WP_184510553.1">
    <property type="nucleotide sequence ID" value="NZ_JACHVT010000005.1"/>
</dbReference>
<dbReference type="AlphaFoldDB" id="A0A839PV24"/>
<comment type="caution">
    <text evidence="5">The sequence shown here is derived from an EMBL/GenBank/DDBJ whole genome shotgun (WGS) entry which is preliminary data.</text>
</comment>
<dbReference type="NCBIfam" id="TIGR03570">
    <property type="entry name" value="NeuD_NnaD"/>
    <property type="match status" value="1"/>
</dbReference>
<evidence type="ECO:0000259" key="4">
    <source>
        <dbReference type="Pfam" id="PF17836"/>
    </source>
</evidence>
<dbReference type="InterPro" id="IPR018357">
    <property type="entry name" value="Hexapep_transf_CS"/>
</dbReference>
<proteinExistence type="predicted"/>
<dbReference type="InterPro" id="IPR050179">
    <property type="entry name" value="Trans_hexapeptide_repeat"/>
</dbReference>
<feature type="active site" description="Proton acceptor" evidence="3">
    <location>
        <position position="145"/>
    </location>
</feature>
<dbReference type="Gene3D" id="3.40.50.20">
    <property type="match status" value="1"/>
</dbReference>
<evidence type="ECO:0000256" key="1">
    <source>
        <dbReference type="ARBA" id="ARBA00022679"/>
    </source>
</evidence>
<protein>
    <recommendedName>
        <fullName evidence="4">PglD N-terminal domain-containing protein</fullName>
    </recommendedName>
</protein>
<feature type="site" description="Increases basicity of active site His" evidence="3">
    <location>
        <position position="146"/>
    </location>
</feature>
<dbReference type="PROSITE" id="PS00101">
    <property type="entry name" value="HEXAPEP_TRANSFERASES"/>
    <property type="match status" value="1"/>
</dbReference>
<dbReference type="SUPFAM" id="SSF51161">
    <property type="entry name" value="Trimeric LpxA-like enzymes"/>
    <property type="match status" value="1"/>
</dbReference>
<dbReference type="Proteomes" id="UP000590811">
    <property type="component" value="Unassembled WGS sequence"/>
</dbReference>
<keyword evidence="2" id="KW-0677">Repeat</keyword>
<keyword evidence="1" id="KW-0808">Transferase</keyword>
<dbReference type="Pfam" id="PF17836">
    <property type="entry name" value="PglD_N"/>
    <property type="match status" value="1"/>
</dbReference>
<dbReference type="InterPro" id="IPR020019">
    <property type="entry name" value="AcTrfase_PglD-like"/>
</dbReference>
<dbReference type="Gene3D" id="2.160.10.10">
    <property type="entry name" value="Hexapeptide repeat proteins"/>
    <property type="match status" value="1"/>
</dbReference>
<gene>
    <name evidence="5" type="ORF">FHW14_002560</name>
</gene>
<evidence type="ECO:0000256" key="2">
    <source>
        <dbReference type="ARBA" id="ARBA00022737"/>
    </source>
</evidence>
<accession>A0A839PV24</accession>
<organism evidence="5 6">
    <name type="scientific">Terracoccus luteus</name>
    <dbReference type="NCBI Taxonomy" id="53356"/>
    <lineage>
        <taxon>Bacteria</taxon>
        <taxon>Bacillati</taxon>
        <taxon>Actinomycetota</taxon>
        <taxon>Actinomycetes</taxon>
        <taxon>Micrococcales</taxon>
        <taxon>Intrasporangiaceae</taxon>
        <taxon>Terracoccus</taxon>
    </lineage>
</organism>
<reference evidence="5 6" key="1">
    <citation type="submission" date="2020-08" db="EMBL/GenBank/DDBJ databases">
        <title>Genomic Encyclopedia of Type Strains, Phase IV (KMG-V): Genome sequencing to study the core and pangenomes of soil and plant-associated prokaryotes.</title>
        <authorList>
            <person name="Whitman W."/>
        </authorList>
    </citation>
    <scope>NUCLEOTIDE SEQUENCE [LARGE SCALE GENOMIC DNA]</scope>
    <source>
        <strain evidence="5 6">B3ACCR2</strain>
    </source>
</reference>
<feature type="domain" description="PglD N-terminal" evidence="4">
    <location>
        <begin position="6"/>
        <end position="89"/>
    </location>
</feature>
<dbReference type="GO" id="GO:0016740">
    <property type="term" value="F:transferase activity"/>
    <property type="evidence" value="ECO:0007669"/>
    <property type="project" value="UniProtKB-KW"/>
</dbReference>
<dbReference type="EMBL" id="JACHVT010000005">
    <property type="protein sequence ID" value="MBB2987377.1"/>
    <property type="molecule type" value="Genomic_DNA"/>
</dbReference>
<evidence type="ECO:0000313" key="6">
    <source>
        <dbReference type="Proteomes" id="UP000590811"/>
    </source>
</evidence>
<dbReference type="InterPro" id="IPR041561">
    <property type="entry name" value="PglD_N"/>
</dbReference>
<name>A0A839PV24_9MICO</name>